<evidence type="ECO:0000313" key="12">
    <source>
        <dbReference type="Proteomes" id="UP000887568"/>
    </source>
</evidence>
<keyword evidence="4" id="KW-0677">Repeat</keyword>
<dbReference type="EnsemblMetazoa" id="XM_038206160.1">
    <property type="protein sequence ID" value="XP_038062088.1"/>
    <property type="gene ID" value="LOC119732590"/>
</dbReference>
<dbReference type="Pfam" id="PF00076">
    <property type="entry name" value="RRM_1"/>
    <property type="match status" value="2"/>
</dbReference>
<proteinExistence type="inferred from homology"/>
<dbReference type="Proteomes" id="UP000887568">
    <property type="component" value="Unplaced"/>
</dbReference>
<keyword evidence="7" id="KW-0539">Nucleus</keyword>
<evidence type="ECO:0000256" key="8">
    <source>
        <dbReference type="PROSITE-ProRule" id="PRU00176"/>
    </source>
</evidence>
<dbReference type="PANTHER" id="PTHR23003">
    <property type="entry name" value="RNA RECOGNITION MOTIF RRM DOMAIN CONTAINING PROTEIN"/>
    <property type="match status" value="1"/>
</dbReference>
<evidence type="ECO:0000256" key="4">
    <source>
        <dbReference type="ARBA" id="ARBA00022737"/>
    </source>
</evidence>
<dbReference type="CDD" id="cd12338">
    <property type="entry name" value="RRM1_SRSF1_like"/>
    <property type="match status" value="1"/>
</dbReference>
<evidence type="ECO:0000256" key="3">
    <source>
        <dbReference type="ARBA" id="ARBA00022664"/>
    </source>
</evidence>
<dbReference type="GeneID" id="119732590"/>
<organism evidence="11 12">
    <name type="scientific">Patiria miniata</name>
    <name type="common">Bat star</name>
    <name type="synonym">Asterina miniata</name>
    <dbReference type="NCBI Taxonomy" id="46514"/>
    <lineage>
        <taxon>Eukaryota</taxon>
        <taxon>Metazoa</taxon>
        <taxon>Echinodermata</taxon>
        <taxon>Eleutherozoa</taxon>
        <taxon>Asterozoa</taxon>
        <taxon>Asteroidea</taxon>
        <taxon>Valvatacea</taxon>
        <taxon>Valvatida</taxon>
        <taxon>Asterinidae</taxon>
        <taxon>Patiria</taxon>
    </lineage>
</organism>
<evidence type="ECO:0000313" key="11">
    <source>
        <dbReference type="EnsemblMetazoa" id="XP_038062088.1"/>
    </source>
</evidence>
<dbReference type="OMA" id="CSIAWPL"/>
<evidence type="ECO:0000256" key="1">
    <source>
        <dbReference type="ARBA" id="ARBA00004123"/>
    </source>
</evidence>
<dbReference type="PANTHER" id="PTHR23003:SF62">
    <property type="entry name" value="SERINE_ARGININE (SR)-TYPE SHUTTLING MRNA BINDING PROTEIN NPL3"/>
    <property type="match status" value="1"/>
</dbReference>
<comment type="similarity">
    <text evidence="2">Belongs to the splicing factor SR family.</text>
</comment>
<feature type="domain" description="RRM" evidence="10">
    <location>
        <begin position="12"/>
        <end position="87"/>
    </location>
</feature>
<keyword evidence="6" id="KW-0508">mRNA splicing</keyword>
<dbReference type="InterPro" id="IPR000504">
    <property type="entry name" value="RRM_dom"/>
</dbReference>
<dbReference type="SUPFAM" id="SSF54928">
    <property type="entry name" value="RNA-binding domain, RBD"/>
    <property type="match status" value="1"/>
</dbReference>
<feature type="region of interest" description="Disordered" evidence="9">
    <location>
        <begin position="80"/>
        <end position="123"/>
    </location>
</feature>
<dbReference type="SMART" id="SM00360">
    <property type="entry name" value="RRM"/>
    <property type="match status" value="2"/>
</dbReference>
<evidence type="ECO:0000256" key="2">
    <source>
        <dbReference type="ARBA" id="ARBA00010269"/>
    </source>
</evidence>
<dbReference type="InterPro" id="IPR012677">
    <property type="entry name" value="Nucleotide-bd_a/b_plait_sf"/>
</dbReference>
<evidence type="ECO:0000256" key="7">
    <source>
        <dbReference type="ARBA" id="ARBA00023242"/>
    </source>
</evidence>
<keyword evidence="3" id="KW-0507">mRNA processing</keyword>
<dbReference type="GO" id="GO:0003729">
    <property type="term" value="F:mRNA binding"/>
    <property type="evidence" value="ECO:0007669"/>
    <property type="project" value="TreeGrafter"/>
</dbReference>
<name>A0A914AEB9_PATMI</name>
<dbReference type="OrthoDB" id="1099063at2759"/>
<sequence length="251" mass="28489">MSYRGGGGSSDCRIYVGNLPSNVREKEVEDLFFKYGRITNIDLKSRSLGPPFAFIEFEDRRDAEDAIYYRNGYDYDNCRLRVERPRGGGPRGGYSGGRDGGRDGDGGRGGGRRGGPPPRRSDYRVIVSGLPSTGSWQDLKDHMREAGDVCYADVYRDCTGVVEFVNEDDMRYACKSLCDSKFHSHEGDTSYITVKADYKGGRSRSRSRSPRRYSPKRSPRRSYSPKRSKRSYTRSRSRSRSKGRDSRSRSR</sequence>
<dbReference type="RefSeq" id="XP_038062088.1">
    <property type="nucleotide sequence ID" value="XM_038206160.1"/>
</dbReference>
<evidence type="ECO:0000256" key="6">
    <source>
        <dbReference type="ARBA" id="ARBA00023187"/>
    </source>
</evidence>
<dbReference type="InterPro" id="IPR050374">
    <property type="entry name" value="RRT5_SRSF_SR"/>
</dbReference>
<evidence type="ECO:0000256" key="5">
    <source>
        <dbReference type="ARBA" id="ARBA00022884"/>
    </source>
</evidence>
<evidence type="ECO:0000256" key="9">
    <source>
        <dbReference type="SAM" id="MobiDB-lite"/>
    </source>
</evidence>
<dbReference type="PROSITE" id="PS50102">
    <property type="entry name" value="RRM"/>
    <property type="match status" value="2"/>
</dbReference>
<feature type="compositionally biased region" description="Gly residues" evidence="9">
    <location>
        <begin position="87"/>
        <end position="98"/>
    </location>
</feature>
<dbReference type="GO" id="GO:0005737">
    <property type="term" value="C:cytoplasm"/>
    <property type="evidence" value="ECO:0007669"/>
    <property type="project" value="TreeGrafter"/>
</dbReference>
<dbReference type="GO" id="GO:0006397">
    <property type="term" value="P:mRNA processing"/>
    <property type="evidence" value="ECO:0007669"/>
    <property type="project" value="UniProtKB-KW"/>
</dbReference>
<comment type="subcellular location">
    <subcellularLocation>
        <location evidence="1">Nucleus</location>
    </subcellularLocation>
</comment>
<dbReference type="GO" id="GO:0008380">
    <property type="term" value="P:RNA splicing"/>
    <property type="evidence" value="ECO:0007669"/>
    <property type="project" value="UniProtKB-KW"/>
</dbReference>
<keyword evidence="12" id="KW-1185">Reference proteome</keyword>
<reference evidence="11" key="1">
    <citation type="submission" date="2022-11" db="UniProtKB">
        <authorList>
            <consortium name="EnsemblMetazoa"/>
        </authorList>
    </citation>
    <scope>IDENTIFICATION</scope>
</reference>
<feature type="region of interest" description="Disordered" evidence="9">
    <location>
        <begin position="194"/>
        <end position="251"/>
    </location>
</feature>
<feature type="compositionally biased region" description="Basic and acidic residues" evidence="9">
    <location>
        <begin position="242"/>
        <end position="251"/>
    </location>
</feature>
<feature type="domain" description="RRM" evidence="10">
    <location>
        <begin position="123"/>
        <end position="199"/>
    </location>
</feature>
<dbReference type="FunFam" id="3.30.70.330:FF:000053">
    <property type="entry name" value="Serine/arginine-rich splicing factor 1"/>
    <property type="match status" value="1"/>
</dbReference>
<dbReference type="InterPro" id="IPR035979">
    <property type="entry name" value="RBD_domain_sf"/>
</dbReference>
<dbReference type="Gene3D" id="3.30.70.330">
    <property type="match status" value="2"/>
</dbReference>
<accession>A0A914AEB9</accession>
<feature type="compositionally biased region" description="Basic residues" evidence="9">
    <location>
        <begin position="201"/>
        <end position="241"/>
    </location>
</feature>
<keyword evidence="5 8" id="KW-0694">RNA-binding</keyword>
<dbReference type="AlphaFoldDB" id="A0A914AEB9"/>
<protein>
    <recommendedName>
        <fullName evidence="10">RRM domain-containing protein</fullName>
    </recommendedName>
</protein>
<dbReference type="GO" id="GO:0005634">
    <property type="term" value="C:nucleus"/>
    <property type="evidence" value="ECO:0007669"/>
    <property type="project" value="UniProtKB-SubCell"/>
</dbReference>
<evidence type="ECO:0000259" key="10">
    <source>
        <dbReference type="PROSITE" id="PS50102"/>
    </source>
</evidence>